<dbReference type="Pfam" id="PF07690">
    <property type="entry name" value="MFS_1"/>
    <property type="match status" value="1"/>
</dbReference>
<feature type="transmembrane region" description="Helical" evidence="5">
    <location>
        <begin position="104"/>
        <end position="125"/>
    </location>
</feature>
<feature type="transmembrane region" description="Helical" evidence="5">
    <location>
        <begin position="377"/>
        <end position="398"/>
    </location>
</feature>
<keyword evidence="4 5" id="KW-0472">Membrane</keyword>
<feature type="transmembrane region" description="Helical" evidence="5">
    <location>
        <begin position="437"/>
        <end position="460"/>
    </location>
</feature>
<name>A0A370TE76_9HELO</name>
<evidence type="ECO:0000256" key="4">
    <source>
        <dbReference type="ARBA" id="ARBA00023136"/>
    </source>
</evidence>
<keyword evidence="3 5" id="KW-1133">Transmembrane helix</keyword>
<evidence type="ECO:0000256" key="1">
    <source>
        <dbReference type="ARBA" id="ARBA00004141"/>
    </source>
</evidence>
<dbReference type="PROSITE" id="PS50850">
    <property type="entry name" value="MFS"/>
    <property type="match status" value="1"/>
</dbReference>
<feature type="domain" description="Major facilitator superfamily (MFS) profile" evidence="6">
    <location>
        <begin position="67"/>
        <end position="496"/>
    </location>
</feature>
<feature type="transmembrane region" description="Helical" evidence="5">
    <location>
        <begin position="404"/>
        <end position="425"/>
    </location>
</feature>
<evidence type="ECO:0000313" key="7">
    <source>
        <dbReference type="EMBL" id="RDL32997.1"/>
    </source>
</evidence>
<dbReference type="RefSeq" id="XP_031866490.1">
    <property type="nucleotide sequence ID" value="XM_032017059.1"/>
</dbReference>
<protein>
    <recommendedName>
        <fullName evidence="6">Major facilitator superfamily (MFS) profile domain-containing protein</fullName>
    </recommendedName>
</protein>
<feature type="transmembrane region" description="Helical" evidence="5">
    <location>
        <begin position="72"/>
        <end position="92"/>
    </location>
</feature>
<dbReference type="GO" id="GO:0022857">
    <property type="term" value="F:transmembrane transporter activity"/>
    <property type="evidence" value="ECO:0007669"/>
    <property type="project" value="InterPro"/>
</dbReference>
<dbReference type="STRING" id="2656787.A0A370TE76"/>
<evidence type="ECO:0000256" key="3">
    <source>
        <dbReference type="ARBA" id="ARBA00022989"/>
    </source>
</evidence>
<organism evidence="7 8">
    <name type="scientific">Venustampulla echinocandica</name>
    <dbReference type="NCBI Taxonomy" id="2656787"/>
    <lineage>
        <taxon>Eukaryota</taxon>
        <taxon>Fungi</taxon>
        <taxon>Dikarya</taxon>
        <taxon>Ascomycota</taxon>
        <taxon>Pezizomycotina</taxon>
        <taxon>Leotiomycetes</taxon>
        <taxon>Helotiales</taxon>
        <taxon>Pleuroascaceae</taxon>
        <taxon>Venustampulla</taxon>
    </lineage>
</organism>
<gene>
    <name evidence="7" type="ORF">BP5553_08436</name>
</gene>
<feature type="transmembrane region" description="Helical" evidence="5">
    <location>
        <begin position="294"/>
        <end position="318"/>
    </location>
</feature>
<dbReference type="SUPFAM" id="SSF103473">
    <property type="entry name" value="MFS general substrate transporter"/>
    <property type="match status" value="1"/>
</dbReference>
<dbReference type="InterPro" id="IPR020846">
    <property type="entry name" value="MFS_dom"/>
</dbReference>
<comment type="subcellular location">
    <subcellularLocation>
        <location evidence="1">Membrane</location>
        <topology evidence="1">Multi-pass membrane protein</topology>
    </subcellularLocation>
</comment>
<evidence type="ECO:0000259" key="6">
    <source>
        <dbReference type="PROSITE" id="PS50850"/>
    </source>
</evidence>
<keyword evidence="2 5" id="KW-0812">Transmembrane</keyword>
<evidence type="ECO:0000313" key="8">
    <source>
        <dbReference type="Proteomes" id="UP000254866"/>
    </source>
</evidence>
<dbReference type="PANTHER" id="PTHR23502:SF157">
    <property type="entry name" value="MAJOR FACILITATOR SUPERFAMILY (MFS) PROFILE DOMAIN-CONTAINING PROTEIN-RELATED"/>
    <property type="match status" value="1"/>
</dbReference>
<reference evidence="7 8" key="1">
    <citation type="journal article" date="2018" name="IMA Fungus">
        <title>IMA Genome-F 9: Draft genome sequence of Annulohypoxylon stygium, Aspergillus mulundensis, Berkeleyomyces basicola (syn. Thielaviopsis basicola), Ceratocystis smalleyi, two Cercospora beticola strains, Coleophoma cylindrospora, Fusarium fracticaudum, Phialophora cf. hyalina, and Morchella septimelata.</title>
        <authorList>
            <person name="Wingfield B.D."/>
            <person name="Bills G.F."/>
            <person name="Dong Y."/>
            <person name="Huang W."/>
            <person name="Nel W.J."/>
            <person name="Swalarsk-Parry B.S."/>
            <person name="Vaghefi N."/>
            <person name="Wilken P.M."/>
            <person name="An Z."/>
            <person name="de Beer Z.W."/>
            <person name="De Vos L."/>
            <person name="Chen L."/>
            <person name="Duong T.A."/>
            <person name="Gao Y."/>
            <person name="Hammerbacher A."/>
            <person name="Kikkert J.R."/>
            <person name="Li Y."/>
            <person name="Li H."/>
            <person name="Li K."/>
            <person name="Li Q."/>
            <person name="Liu X."/>
            <person name="Ma X."/>
            <person name="Naidoo K."/>
            <person name="Pethybridge S.J."/>
            <person name="Sun J."/>
            <person name="Steenkamp E.T."/>
            <person name="van der Nest M.A."/>
            <person name="van Wyk S."/>
            <person name="Wingfield M.J."/>
            <person name="Xiong C."/>
            <person name="Yue Q."/>
            <person name="Zhang X."/>
        </authorList>
    </citation>
    <scope>NUCLEOTIDE SEQUENCE [LARGE SCALE GENOMIC DNA]</scope>
    <source>
        <strain evidence="7 8">BP 5553</strain>
    </source>
</reference>
<dbReference type="AlphaFoldDB" id="A0A370TE76"/>
<accession>A0A370TE76</accession>
<feature type="transmembrane region" description="Helical" evidence="5">
    <location>
        <begin position="472"/>
        <end position="491"/>
    </location>
</feature>
<dbReference type="GO" id="GO:0016020">
    <property type="term" value="C:membrane"/>
    <property type="evidence" value="ECO:0007669"/>
    <property type="project" value="UniProtKB-SubCell"/>
</dbReference>
<evidence type="ECO:0000256" key="5">
    <source>
        <dbReference type="SAM" id="Phobius"/>
    </source>
</evidence>
<dbReference type="InterPro" id="IPR036259">
    <property type="entry name" value="MFS_trans_sf"/>
</dbReference>
<dbReference type="Gene3D" id="1.20.1250.20">
    <property type="entry name" value="MFS general substrate transporter like domains"/>
    <property type="match status" value="1"/>
</dbReference>
<dbReference type="Proteomes" id="UP000254866">
    <property type="component" value="Unassembled WGS sequence"/>
</dbReference>
<feature type="transmembrane region" description="Helical" evidence="5">
    <location>
        <begin position="225"/>
        <end position="244"/>
    </location>
</feature>
<comment type="caution">
    <text evidence="7">The sequence shown here is derived from an EMBL/GenBank/DDBJ whole genome shotgun (WGS) entry which is preliminary data.</text>
</comment>
<keyword evidence="8" id="KW-1185">Reference proteome</keyword>
<feature type="transmembrane region" description="Helical" evidence="5">
    <location>
        <begin position="137"/>
        <end position="155"/>
    </location>
</feature>
<feature type="transmembrane region" description="Helical" evidence="5">
    <location>
        <begin position="193"/>
        <end position="213"/>
    </location>
</feature>
<proteinExistence type="predicted"/>
<feature type="transmembrane region" description="Helical" evidence="5">
    <location>
        <begin position="338"/>
        <end position="356"/>
    </location>
</feature>
<dbReference type="PANTHER" id="PTHR23502">
    <property type="entry name" value="MAJOR FACILITATOR SUPERFAMILY"/>
    <property type="match status" value="1"/>
</dbReference>
<dbReference type="InterPro" id="IPR011701">
    <property type="entry name" value="MFS"/>
</dbReference>
<evidence type="ECO:0000256" key="2">
    <source>
        <dbReference type="ARBA" id="ARBA00022692"/>
    </source>
</evidence>
<sequence length="523" mass="57950">MNLSKPFLDEDAITIVPQSRSTNGDEPQDESCRATMEELGLRLEEDGYVKWRSDAPAHPRNWGAKRKMFDTMLILILDLFTTAVSTAGPTIAERAKVEYGLSRTTSLVVFASMYQFGQAVGGVFFPPYSEAFGRKSVYIVSTVFYCVSCIMVGTPKFIATAVIGRFISGIMSAVPSVIVSGSLEDMFDIKERVWLMFAWSCATTGGLLLGPVFGSYVAKTLGWRWVFHIAAITTFVLAILLLFIKESRPSKLLAKRLSMLHRKTGKLRFRIENPDHVPDFKTFTKTSLRRPIRLFFTEPIVFVVSVMSSAGWALIYLFTEAIPVIYTGFGLTREQSSLMFLAIGVGICFGVLPRIHDHTLLRDHDAANKSLHPEDKLLGFAFAAPSLAAGLWWLVLTVPPASTLPWYATIPGLMAVGFATNEYACTLSGYLADTYTIYAASAFAALSFLRAVLAGLFPLVGEPMYAALGVNWATVVLAAVATIFCIVPPLFSKYGRQIRQRSKFARYSLEINRKMQIKDENIE</sequence>
<feature type="transmembrane region" description="Helical" evidence="5">
    <location>
        <begin position="161"/>
        <end position="181"/>
    </location>
</feature>
<dbReference type="EMBL" id="NPIC01000009">
    <property type="protein sequence ID" value="RDL32997.1"/>
    <property type="molecule type" value="Genomic_DNA"/>
</dbReference>
<dbReference type="OrthoDB" id="5410178at2759"/>
<dbReference type="GeneID" id="43601285"/>